<dbReference type="EMBL" id="CP023344">
    <property type="protein sequence ID" value="ATC63998.1"/>
    <property type="molecule type" value="Genomic_DNA"/>
</dbReference>
<dbReference type="GO" id="GO:0055085">
    <property type="term" value="P:transmembrane transport"/>
    <property type="evidence" value="ECO:0007669"/>
    <property type="project" value="InterPro"/>
</dbReference>
<evidence type="ECO:0000313" key="4">
    <source>
        <dbReference type="Proteomes" id="UP000217265"/>
    </source>
</evidence>
<feature type="domain" description="TonB C-terminal" evidence="2">
    <location>
        <begin position="181"/>
        <end position="252"/>
    </location>
</feature>
<dbReference type="SUPFAM" id="SSF74653">
    <property type="entry name" value="TolA/TonB C-terminal domain"/>
    <property type="match status" value="1"/>
</dbReference>
<dbReference type="Proteomes" id="UP000217265">
    <property type="component" value="Chromosome"/>
</dbReference>
<evidence type="ECO:0000259" key="2">
    <source>
        <dbReference type="Pfam" id="PF03544"/>
    </source>
</evidence>
<reference evidence="3 4" key="1">
    <citation type="submission" date="2017-09" db="EMBL/GenBank/DDBJ databases">
        <title>Complete genome sequence of Verrucomicrobial strain HZ-65, isolated from freshwater.</title>
        <authorList>
            <person name="Choi A."/>
        </authorList>
    </citation>
    <scope>NUCLEOTIDE SEQUENCE [LARGE SCALE GENOMIC DNA]</scope>
    <source>
        <strain evidence="3 4">HZ-65</strain>
    </source>
</reference>
<keyword evidence="4" id="KW-1185">Reference proteome</keyword>
<dbReference type="InterPro" id="IPR037682">
    <property type="entry name" value="TonB_C"/>
</dbReference>
<dbReference type="KEGG" id="vbh:CMV30_08585"/>
<protein>
    <recommendedName>
        <fullName evidence="2">TonB C-terminal domain-containing protein</fullName>
    </recommendedName>
</protein>
<accession>A0A290QF92</accession>
<organism evidence="3 4">
    <name type="scientific">Nibricoccus aquaticus</name>
    <dbReference type="NCBI Taxonomy" id="2576891"/>
    <lineage>
        <taxon>Bacteria</taxon>
        <taxon>Pseudomonadati</taxon>
        <taxon>Verrucomicrobiota</taxon>
        <taxon>Opitutia</taxon>
        <taxon>Opitutales</taxon>
        <taxon>Opitutaceae</taxon>
        <taxon>Nibricoccus</taxon>
    </lineage>
</organism>
<keyword evidence="1" id="KW-0732">Signal</keyword>
<name>A0A290QF92_9BACT</name>
<sequence>MPSAANPTNISAPSRFNPTRTPMKAFVPLATALAALICLNAHAAPPRKTSLEILSMANPPFPQHLSQRGILEGEAEVIVSINPDGRTADWLVTACTDPAFEQMAAEILPTLECRLPPSTSRNGPGRIKLHFLFETKGVIISQNASNTVDSLITRITPVRRINKLGTLRQLDHALILRHSVAPHYPESLHEAAGARVILEFLIDETGRVRMPVLHTGDNQLLAHVATDALLDWQFAPPTRAGQPVIVSARQEFVLPPK</sequence>
<evidence type="ECO:0000256" key="1">
    <source>
        <dbReference type="SAM" id="SignalP"/>
    </source>
</evidence>
<dbReference type="AlphaFoldDB" id="A0A290QF92"/>
<gene>
    <name evidence="3" type="ORF">CMV30_08585</name>
</gene>
<dbReference type="Gene3D" id="3.30.1150.10">
    <property type="match status" value="1"/>
</dbReference>
<proteinExistence type="predicted"/>
<evidence type="ECO:0000313" key="3">
    <source>
        <dbReference type="EMBL" id="ATC63998.1"/>
    </source>
</evidence>
<dbReference type="Pfam" id="PF03544">
    <property type="entry name" value="TonB_C"/>
    <property type="match status" value="1"/>
</dbReference>
<feature type="signal peptide" evidence="1">
    <location>
        <begin position="1"/>
        <end position="43"/>
    </location>
</feature>
<feature type="chain" id="PRO_5012583867" description="TonB C-terminal domain-containing protein" evidence="1">
    <location>
        <begin position="44"/>
        <end position="257"/>
    </location>
</feature>